<dbReference type="Pfam" id="PF13556">
    <property type="entry name" value="HTH_30"/>
    <property type="match status" value="1"/>
</dbReference>
<feature type="domain" description="PucR C-terminal helix-turn-helix" evidence="1">
    <location>
        <begin position="313"/>
        <end position="370"/>
    </location>
</feature>
<dbReference type="Pfam" id="PF14361">
    <property type="entry name" value="RsbRD_N"/>
    <property type="match status" value="1"/>
</dbReference>
<reference evidence="3 4" key="1">
    <citation type="journal article" date="2019" name="Int. J. Syst. Evol. Microbiol.">
        <title>The Global Catalogue of Microorganisms (GCM) 10K type strain sequencing project: providing services to taxonomists for standard genome sequencing and annotation.</title>
        <authorList>
            <consortium name="The Broad Institute Genomics Platform"/>
            <consortium name="The Broad Institute Genome Sequencing Center for Infectious Disease"/>
            <person name="Wu L."/>
            <person name="Ma J."/>
        </authorList>
    </citation>
    <scope>NUCLEOTIDE SEQUENCE [LARGE SCALE GENOMIC DNA]</scope>
    <source>
        <strain evidence="3 4">JCM 8201</strain>
    </source>
</reference>
<feature type="domain" description="RsbT co-antagonist protein RsbRD N-terminal" evidence="2">
    <location>
        <begin position="15"/>
        <end position="152"/>
    </location>
</feature>
<accession>A0ABN3UB31</accession>
<evidence type="ECO:0000313" key="4">
    <source>
        <dbReference type="Proteomes" id="UP001501842"/>
    </source>
</evidence>
<dbReference type="InterPro" id="IPR051448">
    <property type="entry name" value="CdaR-like_regulators"/>
</dbReference>
<gene>
    <name evidence="3" type="ORF">GCM10010439_38940</name>
</gene>
<evidence type="ECO:0000259" key="1">
    <source>
        <dbReference type="Pfam" id="PF13556"/>
    </source>
</evidence>
<dbReference type="PANTHER" id="PTHR33744:SF1">
    <property type="entry name" value="DNA-BINDING TRANSCRIPTIONAL ACTIVATOR ADER"/>
    <property type="match status" value="1"/>
</dbReference>
<evidence type="ECO:0000259" key="2">
    <source>
        <dbReference type="Pfam" id="PF14361"/>
    </source>
</evidence>
<organism evidence="3 4">
    <name type="scientific">Actinocorallia aurantiaca</name>
    <dbReference type="NCBI Taxonomy" id="46204"/>
    <lineage>
        <taxon>Bacteria</taxon>
        <taxon>Bacillati</taxon>
        <taxon>Actinomycetota</taxon>
        <taxon>Actinomycetes</taxon>
        <taxon>Streptosporangiales</taxon>
        <taxon>Thermomonosporaceae</taxon>
        <taxon>Actinocorallia</taxon>
    </lineage>
</organism>
<proteinExistence type="predicted"/>
<dbReference type="RefSeq" id="WP_344451938.1">
    <property type="nucleotide sequence ID" value="NZ_BAAATZ010000015.1"/>
</dbReference>
<dbReference type="InterPro" id="IPR042070">
    <property type="entry name" value="PucR_C-HTH_sf"/>
</dbReference>
<dbReference type="Proteomes" id="UP001501842">
    <property type="component" value="Unassembled WGS sequence"/>
</dbReference>
<protein>
    <submittedName>
        <fullName evidence="3">Helix-turn-helix domain-containing protein</fullName>
    </submittedName>
</protein>
<dbReference type="EMBL" id="BAAATZ010000015">
    <property type="protein sequence ID" value="GAA2729149.1"/>
    <property type="molecule type" value="Genomic_DNA"/>
</dbReference>
<dbReference type="PANTHER" id="PTHR33744">
    <property type="entry name" value="CARBOHYDRATE DIACID REGULATOR"/>
    <property type="match status" value="1"/>
</dbReference>
<dbReference type="Gene3D" id="1.10.10.2840">
    <property type="entry name" value="PucR C-terminal helix-turn-helix domain"/>
    <property type="match status" value="1"/>
</dbReference>
<sequence>MSGLRLHTWLAERLPELTSRLSEELPRQVPFYAEQPRDVLDGPLRQAIEANLRISLLTLQERRTFTADERAEVIAWSARRAEQGVPLESVLTAYHLAVELCWKALMEEARPDEAEELGALGLHLFNYLRAAVPAVTLAHVQRHGEQQEARRTMLDALLSGAPAHELTAKAGIPLANSYEVLVFRAAEGGDITASQSALDAYAEARVLARFDGGTGTALLPVRPDLRLEELVAGVVSVPEHPVTVAAALAEGAESIPSALREATEVAELVTRLGRPPGLYRMADVLLEYQLARPGNALAQLATKLDPLDERPELMETLRVYVGNGHNRRQSALDLQVHRNTLDYRLRNIAALTGLDPSGAEGFRLLAAALTARALR</sequence>
<comment type="caution">
    <text evidence="3">The sequence shown here is derived from an EMBL/GenBank/DDBJ whole genome shotgun (WGS) entry which is preliminary data.</text>
</comment>
<dbReference type="InterPro" id="IPR025736">
    <property type="entry name" value="PucR_C-HTH_dom"/>
</dbReference>
<evidence type="ECO:0000313" key="3">
    <source>
        <dbReference type="EMBL" id="GAA2729149.1"/>
    </source>
</evidence>
<keyword evidence="4" id="KW-1185">Reference proteome</keyword>
<name>A0ABN3UB31_9ACTN</name>
<dbReference type="InterPro" id="IPR025751">
    <property type="entry name" value="RsbRD_N_dom"/>
</dbReference>